<name>A0A5E4T7S1_9BURK</name>
<evidence type="ECO:0000313" key="2">
    <source>
        <dbReference type="Proteomes" id="UP000414233"/>
    </source>
</evidence>
<sequence>MKMQKDSRQSFEELADFDLELGSATSSLYRNGRQQVKLTVKIRAIDVNGNDLALSDAERKSLHLVQYKGSAELPQEWVSSTTYDGYEYFPASERRAARDGAPRDTEYFDFYVSSTASSPMQVAAQITRDDGVIIRTNGTTSHPDKYPHKHDSSVTLTPVTPPNYPLDHYHLVKERVQGDAGEWNPTFIDNHYLSLNDNRGQVIDFRAAGMTMNPAGMVQWHDKVVTETHVSYVGYGQPGEAQAYFNPEIYLENHTPDPTVLRPKPGQCTIILVARADIRYHNDSANRHNGPCLIHVEDVYGNEHKLRVTFASTTNRFDLTLSKA</sequence>
<reference evidence="1 2" key="1">
    <citation type="submission" date="2019-08" db="EMBL/GenBank/DDBJ databases">
        <authorList>
            <person name="Peeters C."/>
        </authorList>
    </citation>
    <scope>NUCLEOTIDE SEQUENCE [LARGE SCALE GENOMIC DNA]</scope>
    <source>
        <strain evidence="1 2">LMG 30175</strain>
    </source>
</reference>
<gene>
    <name evidence="1" type="ORF">PTE30175_01209</name>
</gene>
<evidence type="ECO:0000313" key="1">
    <source>
        <dbReference type="EMBL" id="VVD84140.1"/>
    </source>
</evidence>
<dbReference type="Proteomes" id="UP000414233">
    <property type="component" value="Unassembled WGS sequence"/>
</dbReference>
<dbReference type="AlphaFoldDB" id="A0A5E4T7S1"/>
<accession>A0A5E4T7S1</accession>
<proteinExistence type="predicted"/>
<organism evidence="1 2">
    <name type="scientific">Pandoraea terrae</name>
    <dbReference type="NCBI Taxonomy" id="1537710"/>
    <lineage>
        <taxon>Bacteria</taxon>
        <taxon>Pseudomonadati</taxon>
        <taxon>Pseudomonadota</taxon>
        <taxon>Betaproteobacteria</taxon>
        <taxon>Burkholderiales</taxon>
        <taxon>Burkholderiaceae</taxon>
        <taxon>Pandoraea</taxon>
    </lineage>
</organism>
<keyword evidence="2" id="KW-1185">Reference proteome</keyword>
<dbReference type="EMBL" id="CABPRZ010000004">
    <property type="protein sequence ID" value="VVD84140.1"/>
    <property type="molecule type" value="Genomic_DNA"/>
</dbReference>
<protein>
    <submittedName>
        <fullName evidence="1">Uncharacterized protein</fullName>
    </submittedName>
</protein>